<evidence type="ECO:0008006" key="5">
    <source>
        <dbReference type="Google" id="ProtNLM"/>
    </source>
</evidence>
<keyword evidence="2" id="KW-0472">Membrane</keyword>
<evidence type="ECO:0000313" key="4">
    <source>
        <dbReference type="Proteomes" id="UP000315439"/>
    </source>
</evidence>
<feature type="transmembrane region" description="Helical" evidence="2">
    <location>
        <begin position="501"/>
        <end position="522"/>
    </location>
</feature>
<dbReference type="AlphaFoldDB" id="A0A545TWF9"/>
<dbReference type="InterPro" id="IPR005625">
    <property type="entry name" value="PepSY-ass_TM"/>
</dbReference>
<keyword evidence="4" id="KW-1185">Reference proteome</keyword>
<feature type="transmembrane region" description="Helical" evidence="2">
    <location>
        <begin position="270"/>
        <end position="291"/>
    </location>
</feature>
<dbReference type="RefSeq" id="WP_142935122.1">
    <property type="nucleotide sequence ID" value="NZ_ML660172.1"/>
</dbReference>
<sequence>MKKINKTLVHWHRKLVWFALATLIVWGISGVLHPIMSWTGPKAVKFFPPKIIVSAAELNKLPEVLSLLGENKISTSKVVPSQQGLLLQNSYVDAFKQSGWMNSGNTVNSKSTANSLDIIQREYYDLANGRKLANYDEKQARWLANYYTGFTDKDIDSVELIKEFSDEYPWVNRLLPVFRVSYSSEDGLVAFVHTETSALASLTNDWRTALQKVFRLLHTWNWADDLSIARAIVIALMMVTLLAMAVTGIGLVMALSWRKIPNGYRRWHRLLSYAIWLPVLGWSFSGFYHLLQNELVDRVSGMQLDKPWVLATTKNDIDVSWLDKYSQQQFNSITLIRGKENQLQFRLGLASTNASGNEMKHHQREGKNADQNISRNQRFKGIPKETGAIYIDPQNGKRLDINDQQRAEWLAAEHLKVSADKISDAQLITRFGNGYDFRNKRLPVWRLAIDDEAMTHLFIDPATGILVDKNRNLDRVESWSFSVLHKWNILNPFVGRFIRDILIVFVLITALFFAGLGISIRLSAKRT</sequence>
<keyword evidence="2" id="KW-1133">Transmembrane helix</keyword>
<reference evidence="3 4" key="1">
    <citation type="submission" date="2019-07" db="EMBL/GenBank/DDBJ databases">
        <title>Draft genome for Aliikangiella sp. M105.</title>
        <authorList>
            <person name="Wang G."/>
        </authorList>
    </citation>
    <scope>NUCLEOTIDE SEQUENCE [LARGE SCALE GENOMIC DNA]</scope>
    <source>
        <strain evidence="3 4">M105</strain>
    </source>
</reference>
<comment type="caution">
    <text evidence="3">The sequence shown here is derived from an EMBL/GenBank/DDBJ whole genome shotgun (WGS) entry which is preliminary data.</text>
</comment>
<dbReference type="Proteomes" id="UP000315439">
    <property type="component" value="Unassembled WGS sequence"/>
</dbReference>
<keyword evidence="2" id="KW-0812">Transmembrane</keyword>
<name>A0A545TWF9_9GAMM</name>
<proteinExistence type="predicted"/>
<evidence type="ECO:0000313" key="3">
    <source>
        <dbReference type="EMBL" id="TQV81553.1"/>
    </source>
</evidence>
<accession>A0A545TWF9</accession>
<evidence type="ECO:0000256" key="1">
    <source>
        <dbReference type="SAM" id="MobiDB-lite"/>
    </source>
</evidence>
<protein>
    <recommendedName>
        <fullName evidence="5">PepSY domain-containing protein</fullName>
    </recommendedName>
</protein>
<evidence type="ECO:0000256" key="2">
    <source>
        <dbReference type="SAM" id="Phobius"/>
    </source>
</evidence>
<dbReference type="EMBL" id="VIKS01000016">
    <property type="protein sequence ID" value="TQV81553.1"/>
    <property type="molecule type" value="Genomic_DNA"/>
</dbReference>
<feature type="region of interest" description="Disordered" evidence="1">
    <location>
        <begin position="356"/>
        <end position="376"/>
    </location>
</feature>
<dbReference type="PANTHER" id="PTHR34219">
    <property type="entry name" value="IRON-REGULATED INNER MEMBRANE PROTEIN-RELATED"/>
    <property type="match status" value="1"/>
</dbReference>
<gene>
    <name evidence="3" type="ORF">FLL46_25735</name>
</gene>
<dbReference type="OrthoDB" id="9760788at2"/>
<organism evidence="3 4">
    <name type="scientific">Aliikangiella coralliicola</name>
    <dbReference type="NCBI Taxonomy" id="2592383"/>
    <lineage>
        <taxon>Bacteria</taxon>
        <taxon>Pseudomonadati</taxon>
        <taxon>Pseudomonadota</taxon>
        <taxon>Gammaproteobacteria</taxon>
        <taxon>Oceanospirillales</taxon>
        <taxon>Pleioneaceae</taxon>
        <taxon>Aliikangiella</taxon>
    </lineage>
</organism>
<feature type="transmembrane region" description="Helical" evidence="2">
    <location>
        <begin position="231"/>
        <end position="258"/>
    </location>
</feature>